<evidence type="ECO:0008006" key="4">
    <source>
        <dbReference type="Google" id="ProtNLM"/>
    </source>
</evidence>
<keyword evidence="3" id="KW-1185">Reference proteome</keyword>
<dbReference type="RefSeq" id="WP_252761844.1">
    <property type="nucleotide sequence ID" value="NZ_JAMXLY010000064.1"/>
</dbReference>
<evidence type="ECO:0000256" key="1">
    <source>
        <dbReference type="SAM" id="SignalP"/>
    </source>
</evidence>
<dbReference type="EMBL" id="JAMXLY010000064">
    <property type="protein sequence ID" value="MCO6026495.1"/>
    <property type="molecule type" value="Genomic_DNA"/>
</dbReference>
<protein>
    <recommendedName>
        <fullName evidence="4">Lipoprotein</fullName>
    </recommendedName>
</protein>
<organism evidence="2 3">
    <name type="scientific">Segatella cerevisiae</name>
    <dbReference type="NCBI Taxonomy" id="2053716"/>
    <lineage>
        <taxon>Bacteria</taxon>
        <taxon>Pseudomonadati</taxon>
        <taxon>Bacteroidota</taxon>
        <taxon>Bacteroidia</taxon>
        <taxon>Bacteroidales</taxon>
        <taxon>Prevotellaceae</taxon>
        <taxon>Segatella</taxon>
    </lineage>
</organism>
<feature type="signal peptide" evidence="1">
    <location>
        <begin position="1"/>
        <end position="27"/>
    </location>
</feature>
<proteinExistence type="predicted"/>
<sequence length="467" mass="52079">MKKIILYLNLSILTLLGGLVVTSCSSSDDGTMSTPQAASLSFKPAKASKVALFSGGKEITPTTTDGTRATGLTTGPFHYYKVQDGNIPDQYKSAIPAQVSNEEKTYVIKYIKEHPNDGTTDYDHSVYFVQFVGRSFDSYTMKDHNGATQSVVGSDHMDQIAIDGNFLNDYNTSGGPDALVENLQFKNPSYRDSYGDMDNVKTNAYRLYKITYNGKVGYYMGFDYKTKKNSGENFTGDGVYNDYVIKLTSADGNPDPDPDPVNPVNPVDGEIVANLSLNDQKDEGDFISTKLSIHVRDTADVEVFIPVPAEDYCRADDMNIVISHKDNEEKYNNTADYTTMTYDIAGQVITLKVTYEMGGIRVTASGINRTVLKYLRKNYNDGITFEVWNYYKNSLTVNGVTSDITRDWLQSQYLNNSTISFMVSTKKYINEFGTVNNAINKLDCTVSPTDHAYILRKTEGFNKIYQK</sequence>
<accession>A0ABT1C0K9</accession>
<dbReference type="PROSITE" id="PS51257">
    <property type="entry name" value="PROKAR_LIPOPROTEIN"/>
    <property type="match status" value="1"/>
</dbReference>
<evidence type="ECO:0000313" key="2">
    <source>
        <dbReference type="EMBL" id="MCO6026495.1"/>
    </source>
</evidence>
<gene>
    <name evidence="2" type="ORF">NG821_11725</name>
</gene>
<evidence type="ECO:0000313" key="3">
    <source>
        <dbReference type="Proteomes" id="UP001204015"/>
    </source>
</evidence>
<reference evidence="2 3" key="1">
    <citation type="submission" date="2022-06" db="EMBL/GenBank/DDBJ databases">
        <title>A taxonomic note on the genus Prevotella: Description of four novel genera and emended description of the genera Hallella and Xylanibacter.</title>
        <authorList>
            <person name="Hitch T.C.A."/>
        </authorList>
    </citation>
    <scope>NUCLEOTIDE SEQUENCE [LARGE SCALE GENOMIC DNA]</scope>
    <source>
        <strain evidence="2 3">DSM 100619</strain>
    </source>
</reference>
<keyword evidence="1" id="KW-0732">Signal</keyword>
<feature type="chain" id="PRO_5045921877" description="Lipoprotein" evidence="1">
    <location>
        <begin position="28"/>
        <end position="467"/>
    </location>
</feature>
<comment type="caution">
    <text evidence="2">The sequence shown here is derived from an EMBL/GenBank/DDBJ whole genome shotgun (WGS) entry which is preliminary data.</text>
</comment>
<dbReference type="Proteomes" id="UP001204015">
    <property type="component" value="Unassembled WGS sequence"/>
</dbReference>
<name>A0ABT1C0K9_9BACT</name>